<name>C9Z8N5_STRSW</name>
<proteinExistence type="predicted"/>
<sequence length="424" mass="44219">MQGRVTLLVAPRPCRPRIRHPQSRDQGETEYGMGEIMVSTTTSGAQFQPSVDSVLGAQYMATWADESNAGIKGQNLGVTGAKLGAEFQVSSPAAALGGNTNRQWPTIESAGFSSFAVWREEAFNPPPGPQLKLRRFVGGQPSGPEVQVNGAEIDPATRPSVTNMVDGGCLVTWAGSRADQRIRAQRFTSEGIKAGPEFTVNTTEGFHVNPAVTVLADGNYVIAWTTDPSSIGGGRLTFRVFDFEGVPQGGEVQPNASGFKGDNAITLLDNGRFVVAHIDGIGPSDLGVPQTTVEASVYAPGGGGVEITSVTAGQPRDFNRSSPALTALPGGRFLLAWVEKSAATFDTVPTVMAKMCSDTALSLSDKVQVSTATAGDRFQLCAAAAFGDGAESVFLAWADDGGTSDFAVRGRAFGVTPTGQLVAA</sequence>
<keyword evidence="2" id="KW-1185">Reference proteome</keyword>
<dbReference type="STRING" id="680198.SCAB_44481"/>
<dbReference type="eggNOG" id="COG2931">
    <property type="taxonomic scope" value="Bacteria"/>
</dbReference>
<dbReference type="HOGENOM" id="CLU_647084_0_0_11"/>
<dbReference type="Proteomes" id="UP000001444">
    <property type="component" value="Chromosome"/>
</dbReference>
<dbReference type="AlphaFoldDB" id="C9Z8N5"/>
<organism evidence="1 2">
    <name type="scientific">Streptomyces scabiei (strain 87.22)</name>
    <dbReference type="NCBI Taxonomy" id="680198"/>
    <lineage>
        <taxon>Bacteria</taxon>
        <taxon>Bacillati</taxon>
        <taxon>Actinomycetota</taxon>
        <taxon>Actinomycetes</taxon>
        <taxon>Kitasatosporales</taxon>
        <taxon>Streptomycetaceae</taxon>
        <taxon>Streptomyces</taxon>
    </lineage>
</organism>
<accession>C9Z8N5</accession>
<protein>
    <submittedName>
        <fullName evidence="1">Uncharacterized protein</fullName>
    </submittedName>
</protein>
<dbReference type="KEGG" id="scb:SCAB_44481"/>
<gene>
    <name evidence="1" type="ordered locus">SCAB_44481</name>
</gene>
<evidence type="ECO:0000313" key="1">
    <source>
        <dbReference type="EMBL" id="CBG71510.1"/>
    </source>
</evidence>
<reference evidence="1 2" key="1">
    <citation type="journal article" date="2010" name="Mol. Plant Microbe Interact.">
        <title>Streptomyces scabies 87-22 contains a coronafacic acid-like biosynthetic cluster that contributes to plant-microbe interactions.</title>
        <authorList>
            <person name="Bignell D.R."/>
            <person name="Seipke R.F."/>
            <person name="Huguet-Tapia J.C."/>
            <person name="Chambers A.H."/>
            <person name="Parry R.J."/>
            <person name="Loria R."/>
        </authorList>
    </citation>
    <scope>NUCLEOTIDE SEQUENCE [LARGE SCALE GENOMIC DNA]</scope>
    <source>
        <strain evidence="1 2">87.22</strain>
    </source>
</reference>
<dbReference type="EMBL" id="FN554889">
    <property type="protein sequence ID" value="CBG71510.1"/>
    <property type="molecule type" value="Genomic_DNA"/>
</dbReference>
<evidence type="ECO:0000313" key="2">
    <source>
        <dbReference type="Proteomes" id="UP000001444"/>
    </source>
</evidence>